<dbReference type="OrthoDB" id="412680at2759"/>
<accession>A9SMC7</accession>
<gene>
    <name evidence="4" type="primary">LOC112273020</name>
    <name evidence="3" type="ORF">PHYPA_025101</name>
</gene>
<dbReference type="EnsemblPlants" id="Pp3c20_13790V3.2">
    <property type="protein sequence ID" value="Pp3c20_13790V3.2"/>
    <property type="gene ID" value="Pp3c20_13790"/>
</dbReference>
<feature type="transmembrane region" description="Helical" evidence="1">
    <location>
        <begin position="219"/>
        <end position="244"/>
    </location>
</feature>
<keyword evidence="2" id="KW-0732">Signal</keyword>
<dbReference type="HOGENOM" id="CLU_063330_0_0_1"/>
<dbReference type="eggNOG" id="ENOG502R7SJ">
    <property type="taxonomic scope" value="Eukaryota"/>
</dbReference>
<dbReference type="EnsemblPlants" id="Pp3c20_13790V3.1">
    <property type="protein sequence ID" value="Pp3c20_13790V3.1"/>
    <property type="gene ID" value="Pp3c20_13790"/>
</dbReference>
<evidence type="ECO:0000256" key="1">
    <source>
        <dbReference type="SAM" id="Phobius"/>
    </source>
</evidence>
<dbReference type="STRING" id="3218.A9SMC7"/>
<dbReference type="RefSeq" id="XP_024357100.1">
    <property type="nucleotide sequence ID" value="XM_024501332.2"/>
</dbReference>
<feature type="chain" id="PRO_5014297897" evidence="2">
    <location>
        <begin position="33"/>
        <end position="263"/>
    </location>
</feature>
<dbReference type="OMA" id="EFVCCSD"/>
<dbReference type="SUPFAM" id="SSF82895">
    <property type="entry name" value="TSP-1 type 1 repeat"/>
    <property type="match status" value="1"/>
</dbReference>
<dbReference type="KEGG" id="ppp:112273020"/>
<feature type="signal peptide" evidence="2">
    <location>
        <begin position="1"/>
        <end position="32"/>
    </location>
</feature>
<dbReference type="AlphaFoldDB" id="A9SMC7"/>
<keyword evidence="1" id="KW-1133">Transmembrane helix</keyword>
<dbReference type="Gramene" id="Pp3c20_13790V3.2">
    <property type="protein sequence ID" value="Pp3c20_13790V3.2"/>
    <property type="gene ID" value="Pp3c20_13790"/>
</dbReference>
<sequence length="263" mass="29904">MKTRGAMGEWRVALVALLTVLRFAELWQQASAEDCFWDSRCQNLWMGGCGNGYVAVQTSNDCQGLCAVQQYEACPLFFTRFQCCREGRARLSSTCSKCPNKKDIGSDWICCSDCSEPFITEAKSKFGYCQTDAYLSVQPKPRELFKWHARSWTTCSGKCKKAKRTREIQCLRYMENDPHLVEVVENDKCPNSAKPSHKERCIPRGCKGSSHHKRRKLPAWAIVLISLTCLTVVGGLAFAGFIIYRRRNDSSNHGFVYVMLDNY</sequence>
<dbReference type="EMBL" id="ABEU02000020">
    <property type="protein sequence ID" value="PNR33158.1"/>
    <property type="molecule type" value="Genomic_DNA"/>
</dbReference>
<dbReference type="GeneID" id="112273020"/>
<reference evidence="4" key="3">
    <citation type="submission" date="2020-12" db="UniProtKB">
        <authorList>
            <consortium name="EnsemblPlants"/>
        </authorList>
    </citation>
    <scope>IDENTIFICATION</scope>
</reference>
<organism evidence="3">
    <name type="scientific">Physcomitrium patens</name>
    <name type="common">Spreading-leaved earth moss</name>
    <name type="synonym">Physcomitrella patens</name>
    <dbReference type="NCBI Taxonomy" id="3218"/>
    <lineage>
        <taxon>Eukaryota</taxon>
        <taxon>Viridiplantae</taxon>
        <taxon>Streptophyta</taxon>
        <taxon>Embryophyta</taxon>
        <taxon>Bryophyta</taxon>
        <taxon>Bryophytina</taxon>
        <taxon>Bryopsida</taxon>
        <taxon>Funariidae</taxon>
        <taxon>Funariales</taxon>
        <taxon>Funariaceae</taxon>
        <taxon>Physcomitrium</taxon>
    </lineage>
</organism>
<keyword evidence="1" id="KW-0472">Membrane</keyword>
<dbReference type="Gramene" id="Pp3c20_13790V3.1">
    <property type="protein sequence ID" value="Pp3c20_13790V3.1"/>
    <property type="gene ID" value="Pp3c20_13790"/>
</dbReference>
<dbReference type="Gene3D" id="2.20.100.10">
    <property type="entry name" value="Thrombospondin type-1 (TSP1) repeat"/>
    <property type="match status" value="1"/>
</dbReference>
<dbReference type="InterPro" id="IPR036383">
    <property type="entry name" value="TSP1_rpt_sf"/>
</dbReference>
<evidence type="ECO:0000256" key="2">
    <source>
        <dbReference type="SAM" id="SignalP"/>
    </source>
</evidence>
<keyword evidence="1" id="KW-0812">Transmembrane</keyword>
<evidence type="ECO:0000313" key="5">
    <source>
        <dbReference type="Proteomes" id="UP000006727"/>
    </source>
</evidence>
<evidence type="ECO:0000313" key="3">
    <source>
        <dbReference type="EMBL" id="PNR33158.1"/>
    </source>
</evidence>
<keyword evidence="5" id="KW-1185">Reference proteome</keyword>
<dbReference type="Pfam" id="PF19030">
    <property type="entry name" value="TSP1_ADAMTS"/>
    <property type="match status" value="1"/>
</dbReference>
<evidence type="ECO:0000313" key="4">
    <source>
        <dbReference type="EnsemblPlants" id="Pp3c20_13790V3.1"/>
    </source>
</evidence>
<dbReference type="PaxDb" id="3218-PP1S94_69V6.1"/>
<reference evidence="3 5" key="2">
    <citation type="journal article" date="2018" name="Plant J.">
        <title>The Physcomitrella patens chromosome-scale assembly reveals moss genome structure and evolution.</title>
        <authorList>
            <person name="Lang D."/>
            <person name="Ullrich K.K."/>
            <person name="Murat F."/>
            <person name="Fuchs J."/>
            <person name="Jenkins J."/>
            <person name="Haas F.B."/>
            <person name="Piednoel M."/>
            <person name="Gundlach H."/>
            <person name="Van Bel M."/>
            <person name="Meyberg R."/>
            <person name="Vives C."/>
            <person name="Morata J."/>
            <person name="Symeonidi A."/>
            <person name="Hiss M."/>
            <person name="Muchero W."/>
            <person name="Kamisugi Y."/>
            <person name="Saleh O."/>
            <person name="Blanc G."/>
            <person name="Decker E.L."/>
            <person name="van Gessel N."/>
            <person name="Grimwood J."/>
            <person name="Hayes R.D."/>
            <person name="Graham S.W."/>
            <person name="Gunter L.E."/>
            <person name="McDaniel S.F."/>
            <person name="Hoernstein S.N.W."/>
            <person name="Larsson A."/>
            <person name="Li F.W."/>
            <person name="Perroud P.F."/>
            <person name="Phillips J."/>
            <person name="Ranjan P."/>
            <person name="Rokshar D.S."/>
            <person name="Rothfels C.J."/>
            <person name="Schneider L."/>
            <person name="Shu S."/>
            <person name="Stevenson D.W."/>
            <person name="Thummler F."/>
            <person name="Tillich M."/>
            <person name="Villarreal Aguilar J.C."/>
            <person name="Widiez T."/>
            <person name="Wong G.K."/>
            <person name="Wymore A."/>
            <person name="Zhang Y."/>
            <person name="Zimmer A.D."/>
            <person name="Quatrano R.S."/>
            <person name="Mayer K.F.X."/>
            <person name="Goodstein D."/>
            <person name="Casacuberta J.M."/>
            <person name="Vandepoele K."/>
            <person name="Reski R."/>
            <person name="Cuming A.C."/>
            <person name="Tuskan G.A."/>
            <person name="Maumus F."/>
            <person name="Salse J."/>
            <person name="Schmutz J."/>
            <person name="Rensing S.A."/>
        </authorList>
    </citation>
    <scope>NUCLEOTIDE SEQUENCE [LARGE SCALE GENOMIC DNA]</scope>
    <source>
        <strain evidence="4 5">cv. Gransden 2004</strain>
    </source>
</reference>
<protein>
    <submittedName>
        <fullName evidence="3 4">Uncharacterized protein</fullName>
    </submittedName>
</protein>
<reference evidence="3 5" key="1">
    <citation type="journal article" date="2008" name="Science">
        <title>The Physcomitrella genome reveals evolutionary insights into the conquest of land by plants.</title>
        <authorList>
            <person name="Rensing S."/>
            <person name="Lang D."/>
            <person name="Zimmer A."/>
            <person name="Terry A."/>
            <person name="Salamov A."/>
            <person name="Shapiro H."/>
            <person name="Nishiyama T."/>
            <person name="Perroud P.-F."/>
            <person name="Lindquist E."/>
            <person name="Kamisugi Y."/>
            <person name="Tanahashi T."/>
            <person name="Sakakibara K."/>
            <person name="Fujita T."/>
            <person name="Oishi K."/>
            <person name="Shin-I T."/>
            <person name="Kuroki Y."/>
            <person name="Toyoda A."/>
            <person name="Suzuki Y."/>
            <person name="Hashimoto A."/>
            <person name="Yamaguchi K."/>
            <person name="Sugano A."/>
            <person name="Kohara Y."/>
            <person name="Fujiyama A."/>
            <person name="Anterola A."/>
            <person name="Aoki S."/>
            <person name="Ashton N."/>
            <person name="Barbazuk W.B."/>
            <person name="Barker E."/>
            <person name="Bennetzen J."/>
            <person name="Bezanilla M."/>
            <person name="Blankenship R."/>
            <person name="Cho S.H."/>
            <person name="Dutcher S."/>
            <person name="Estelle M."/>
            <person name="Fawcett J.A."/>
            <person name="Gundlach H."/>
            <person name="Hanada K."/>
            <person name="Heyl A."/>
            <person name="Hicks K.A."/>
            <person name="Hugh J."/>
            <person name="Lohr M."/>
            <person name="Mayer K."/>
            <person name="Melkozernov A."/>
            <person name="Murata T."/>
            <person name="Nelson D."/>
            <person name="Pils B."/>
            <person name="Prigge M."/>
            <person name="Reiss B."/>
            <person name="Renner T."/>
            <person name="Rombauts S."/>
            <person name="Rushton P."/>
            <person name="Sanderfoot A."/>
            <person name="Schween G."/>
            <person name="Shiu S.-H."/>
            <person name="Stueber K."/>
            <person name="Theodoulou F.L."/>
            <person name="Tu H."/>
            <person name="Van de Peer Y."/>
            <person name="Verrier P.J."/>
            <person name="Waters E."/>
            <person name="Wood A."/>
            <person name="Yang L."/>
            <person name="Cove D."/>
            <person name="Cuming A."/>
            <person name="Hasebe M."/>
            <person name="Lucas S."/>
            <person name="Mishler D.B."/>
            <person name="Reski R."/>
            <person name="Grigoriev I."/>
            <person name="Quatrano R.S."/>
            <person name="Boore J.L."/>
        </authorList>
    </citation>
    <scope>NUCLEOTIDE SEQUENCE [LARGE SCALE GENOMIC DNA]</scope>
    <source>
        <strain evidence="4 5">cv. Gransden 2004</strain>
    </source>
</reference>
<proteinExistence type="predicted"/>
<name>A9SMC7_PHYPA</name>
<dbReference type="Proteomes" id="UP000006727">
    <property type="component" value="Chromosome 20"/>
</dbReference>